<evidence type="ECO:0000313" key="2">
    <source>
        <dbReference type="Proteomes" id="UP000295164"/>
    </source>
</evidence>
<keyword evidence="2" id="KW-1185">Reference proteome</keyword>
<evidence type="ECO:0000313" key="1">
    <source>
        <dbReference type="EMBL" id="TCZ74911.1"/>
    </source>
</evidence>
<dbReference type="AlphaFoldDB" id="A0A4R4E9X8"/>
<name>A0A4R4E9X8_9BACT</name>
<organism evidence="1 2">
    <name type="scientific">Flaviaesturariibacter aridisoli</name>
    <dbReference type="NCBI Taxonomy" id="2545761"/>
    <lineage>
        <taxon>Bacteria</taxon>
        <taxon>Pseudomonadati</taxon>
        <taxon>Bacteroidota</taxon>
        <taxon>Chitinophagia</taxon>
        <taxon>Chitinophagales</taxon>
        <taxon>Chitinophagaceae</taxon>
        <taxon>Flaviaestuariibacter</taxon>
    </lineage>
</organism>
<proteinExistence type="predicted"/>
<dbReference type="RefSeq" id="WP_131850266.1">
    <property type="nucleotide sequence ID" value="NZ_SKFH01000001.1"/>
</dbReference>
<accession>A0A4R4E9X8</accession>
<dbReference type="Proteomes" id="UP000295164">
    <property type="component" value="Unassembled WGS sequence"/>
</dbReference>
<comment type="caution">
    <text evidence="1">The sequence shown here is derived from an EMBL/GenBank/DDBJ whole genome shotgun (WGS) entry which is preliminary data.</text>
</comment>
<dbReference type="OrthoDB" id="9855669at2"/>
<gene>
    <name evidence="1" type="ORF">E0486_00990</name>
</gene>
<dbReference type="EMBL" id="SKFH01000001">
    <property type="protein sequence ID" value="TCZ74911.1"/>
    <property type="molecule type" value="Genomic_DNA"/>
</dbReference>
<protein>
    <recommendedName>
        <fullName evidence="3">DUF91 domain-containing protein</fullName>
    </recommendedName>
</protein>
<evidence type="ECO:0008006" key="3">
    <source>
        <dbReference type="Google" id="ProtNLM"/>
    </source>
</evidence>
<reference evidence="1 2" key="1">
    <citation type="submission" date="2019-03" db="EMBL/GenBank/DDBJ databases">
        <authorList>
            <person name="Kim M.K.M."/>
        </authorList>
    </citation>
    <scope>NUCLEOTIDE SEQUENCE [LARGE SCALE GENOMIC DNA]</scope>
    <source>
        <strain evidence="1 2">17J68-15</strain>
    </source>
</reference>
<sequence length="229" mass="25369">MSADKEPLFYFRLAHTLNTGYREALLARQARFRGSRGSIALISHQAQRPQAGIPKLCNNQLRNEAAVQALFSAYDALPDPGRKLPEKRVQAHLLLLALRGELPAGCPYRLVTDELALPRPGAEPGGRLVLDIIGFNTATDALVLGELKYGRQLSELTRQLDEARACVAADPDFFSELLAIHGFHWKNPAAIEQVLVWPHSDSRRAQAPPPGIRVIGYEEAGDTYHFHYS</sequence>